<protein>
    <recommendedName>
        <fullName evidence="1">N-acetyltransferase domain-containing protein</fullName>
    </recommendedName>
</protein>
<evidence type="ECO:0000313" key="2">
    <source>
        <dbReference type="EMBL" id="GMQ35502.1"/>
    </source>
</evidence>
<dbReference type="Pfam" id="PF13527">
    <property type="entry name" value="Acetyltransf_9"/>
    <property type="match status" value="1"/>
</dbReference>
<dbReference type="InterPro" id="IPR000182">
    <property type="entry name" value="GNAT_dom"/>
</dbReference>
<feature type="domain" description="N-acetyltransferase" evidence="1">
    <location>
        <begin position="1"/>
        <end position="154"/>
    </location>
</feature>
<evidence type="ECO:0000313" key="3">
    <source>
        <dbReference type="Proteomes" id="UP001307705"/>
    </source>
</evidence>
<dbReference type="EMBL" id="BTPE01000020">
    <property type="protein sequence ID" value="GMQ35502.1"/>
    <property type="molecule type" value="Genomic_DNA"/>
</dbReference>
<dbReference type="Gene3D" id="3.40.630.30">
    <property type="match status" value="1"/>
</dbReference>
<keyword evidence="3" id="KW-1185">Reference proteome</keyword>
<evidence type="ECO:0000259" key="1">
    <source>
        <dbReference type="PROSITE" id="PS51186"/>
    </source>
</evidence>
<dbReference type="PROSITE" id="PS51186">
    <property type="entry name" value="GNAT"/>
    <property type="match status" value="1"/>
</dbReference>
<dbReference type="InterPro" id="IPR016181">
    <property type="entry name" value="Acyl_CoA_acyltransferase"/>
</dbReference>
<proteinExistence type="predicted"/>
<dbReference type="CDD" id="cd04301">
    <property type="entry name" value="NAT_SF"/>
    <property type="match status" value="1"/>
</dbReference>
<dbReference type="RefSeq" id="WP_338230328.1">
    <property type="nucleotide sequence ID" value="NZ_BTPE01000020.1"/>
</dbReference>
<gene>
    <name evidence="2" type="ORF">Ataiwa_37750</name>
</gene>
<name>A0ABQ6Q6G6_9BACT</name>
<comment type="caution">
    <text evidence="2">The sequence shown here is derived from an EMBL/GenBank/DDBJ whole genome shotgun (WGS) entry which is preliminary data.</text>
</comment>
<dbReference type="Proteomes" id="UP001307705">
    <property type="component" value="Unassembled WGS sequence"/>
</dbReference>
<sequence length="308" mass="35257">MHIRRGTQEDIPAIINLLRLSLGESLIPKSEALWNWKHVENPFGPSPILVAEDGGQLIGIRAFLKWEYIYQGKAISACRAVDTAVHPDFQGKGIFTSLTLQLIEEVKSEGIELIFNTPNTKSTPGYLKMGWEKWGNLPIQLHWNWASLFSKNQDAFDSDWDSIPPLIEKLESRPSESSSIKTNLLPGYIFWRYRDCPLFDYKFVTDQEKYLLIYRVKDNSWGRELRICDCFYLENLDLGKVRKDLKSIQKKSGATWVSASGLHLEESLKLKLAPNLPIGPLVTLRPINKDLIPKSLPWAWSLGDLELF</sequence>
<dbReference type="SUPFAM" id="SSF55729">
    <property type="entry name" value="Acyl-CoA N-acyltransferases (Nat)"/>
    <property type="match status" value="1"/>
</dbReference>
<accession>A0ABQ6Q6G6</accession>
<reference evidence="2 3" key="1">
    <citation type="submission" date="2023-08" db="EMBL/GenBank/DDBJ databases">
        <title>Draft genome sequence of Algoriphagus taiwanensis.</title>
        <authorList>
            <person name="Takatani N."/>
            <person name="Hosokawa M."/>
            <person name="Sawabe T."/>
        </authorList>
    </citation>
    <scope>NUCLEOTIDE SEQUENCE [LARGE SCALE GENOMIC DNA]</scope>
    <source>
        <strain evidence="2 3">JCM 19755</strain>
    </source>
</reference>
<organism evidence="2 3">
    <name type="scientific">Algoriphagus taiwanensis</name>
    <dbReference type="NCBI Taxonomy" id="1445656"/>
    <lineage>
        <taxon>Bacteria</taxon>
        <taxon>Pseudomonadati</taxon>
        <taxon>Bacteroidota</taxon>
        <taxon>Cytophagia</taxon>
        <taxon>Cytophagales</taxon>
        <taxon>Cyclobacteriaceae</taxon>
        <taxon>Algoriphagus</taxon>
    </lineage>
</organism>